<dbReference type="RefSeq" id="WP_151968827.1">
    <property type="nucleotide sequence ID" value="NZ_AP019860.1"/>
</dbReference>
<sequence length="288" mass="32379">MEALKVVFDMETQDPDDFLTLLLLLGHPRIDLRAVTVTPGSQAQVGVVRYALSCFEVDIPVGAYNINHPKTCVSPWHYRAYGNIPPSCDAREGHEVLAENCDEKTTLITGAALKNVGRAIKNNSLKVKKLVAQGGFAGEGVVPKYLQMEKFKGKKTCPTFNLNGDRKSALAVLEYSGIPRRYFVSKNVCHRVLYDQDLHKQVRVVRKRSKALNMMYLGMDIYLQKRSHKKLHDPLAACCAITPLIGQWEEVELFYAKGEWGSRLASGSNTWIIVDYNHALFLETFLAY</sequence>
<dbReference type="SUPFAM" id="SSF53590">
    <property type="entry name" value="Nucleoside hydrolase"/>
    <property type="match status" value="1"/>
</dbReference>
<keyword evidence="3" id="KW-1185">Reference proteome</keyword>
<dbReference type="InterPro" id="IPR001910">
    <property type="entry name" value="Inosine/uridine_hydrolase_dom"/>
</dbReference>
<dbReference type="Pfam" id="PF01156">
    <property type="entry name" value="IU_nuc_hydro"/>
    <property type="match status" value="1"/>
</dbReference>
<dbReference type="EMBL" id="AP019860">
    <property type="protein sequence ID" value="BBM84690.1"/>
    <property type="molecule type" value="Genomic_DNA"/>
</dbReference>
<dbReference type="Proteomes" id="UP000326354">
    <property type="component" value="Chromosome"/>
</dbReference>
<dbReference type="OrthoDB" id="9797882at2"/>
<proteinExistence type="predicted"/>
<gene>
    <name evidence="2" type="ORF">UABAM_03051</name>
</gene>
<dbReference type="AlphaFoldDB" id="A0A5S9IPB2"/>
<dbReference type="GO" id="GO:0016799">
    <property type="term" value="F:hydrolase activity, hydrolyzing N-glycosyl compounds"/>
    <property type="evidence" value="ECO:0007669"/>
    <property type="project" value="InterPro"/>
</dbReference>
<name>A0A5S9IPB2_UABAM</name>
<evidence type="ECO:0000259" key="1">
    <source>
        <dbReference type="Pfam" id="PF01156"/>
    </source>
</evidence>
<protein>
    <recommendedName>
        <fullName evidence="1">Inosine/uridine-preferring nucleoside hydrolase domain-containing protein</fullName>
    </recommendedName>
</protein>
<dbReference type="Gene3D" id="3.90.245.10">
    <property type="entry name" value="Ribonucleoside hydrolase-like"/>
    <property type="match status" value="1"/>
</dbReference>
<feature type="domain" description="Inosine/uridine-preferring nucleoside hydrolase" evidence="1">
    <location>
        <begin position="7"/>
        <end position="253"/>
    </location>
</feature>
<dbReference type="KEGG" id="uam:UABAM_03051"/>
<evidence type="ECO:0000313" key="3">
    <source>
        <dbReference type="Proteomes" id="UP000326354"/>
    </source>
</evidence>
<accession>A0A5S9IPB2</accession>
<reference evidence="2 3" key="1">
    <citation type="submission" date="2019-08" db="EMBL/GenBank/DDBJ databases">
        <title>Complete genome sequence of Candidatus Uab amorphum.</title>
        <authorList>
            <person name="Shiratori T."/>
            <person name="Suzuki S."/>
            <person name="Kakizawa Y."/>
            <person name="Ishida K."/>
        </authorList>
    </citation>
    <scope>NUCLEOTIDE SEQUENCE [LARGE SCALE GENOMIC DNA]</scope>
    <source>
        <strain evidence="2 3">SRT547</strain>
    </source>
</reference>
<organism evidence="2 3">
    <name type="scientific">Uabimicrobium amorphum</name>
    <dbReference type="NCBI Taxonomy" id="2596890"/>
    <lineage>
        <taxon>Bacteria</taxon>
        <taxon>Pseudomonadati</taxon>
        <taxon>Planctomycetota</taxon>
        <taxon>Candidatus Uabimicrobiia</taxon>
        <taxon>Candidatus Uabimicrobiales</taxon>
        <taxon>Candidatus Uabimicrobiaceae</taxon>
        <taxon>Candidatus Uabimicrobium</taxon>
    </lineage>
</organism>
<evidence type="ECO:0000313" key="2">
    <source>
        <dbReference type="EMBL" id="BBM84690.1"/>
    </source>
</evidence>
<dbReference type="InterPro" id="IPR036452">
    <property type="entry name" value="Ribo_hydro-like"/>
</dbReference>